<dbReference type="PANTHER" id="PTHR42847">
    <property type="entry name" value="ALKANESULFONATE MONOOXYGENASE"/>
    <property type="match status" value="1"/>
</dbReference>
<keyword evidence="3" id="KW-0560">Oxidoreductase</keyword>
<evidence type="ECO:0000259" key="5">
    <source>
        <dbReference type="Pfam" id="PF00296"/>
    </source>
</evidence>
<dbReference type="Pfam" id="PF00296">
    <property type="entry name" value="Bac_luciferase"/>
    <property type="match status" value="1"/>
</dbReference>
<keyword evidence="1" id="KW-0285">Flavoprotein</keyword>
<evidence type="ECO:0000256" key="1">
    <source>
        <dbReference type="ARBA" id="ARBA00022630"/>
    </source>
</evidence>
<dbReference type="InterPro" id="IPR036661">
    <property type="entry name" value="Luciferase-like_sf"/>
</dbReference>
<dbReference type="SUPFAM" id="SSF51679">
    <property type="entry name" value="Bacterial luciferase-like"/>
    <property type="match status" value="1"/>
</dbReference>
<dbReference type="NCBIfam" id="TIGR03619">
    <property type="entry name" value="F420_Rv2161c"/>
    <property type="match status" value="1"/>
</dbReference>
<evidence type="ECO:0000313" key="6">
    <source>
        <dbReference type="EMBL" id="GAA5148500.1"/>
    </source>
</evidence>
<keyword evidence="2" id="KW-0288">FMN</keyword>
<dbReference type="Proteomes" id="UP001428817">
    <property type="component" value="Unassembled WGS sequence"/>
</dbReference>
<reference evidence="7" key="1">
    <citation type="journal article" date="2019" name="Int. J. Syst. Evol. Microbiol.">
        <title>The Global Catalogue of Microorganisms (GCM) 10K type strain sequencing project: providing services to taxonomists for standard genome sequencing and annotation.</title>
        <authorList>
            <consortium name="The Broad Institute Genomics Platform"/>
            <consortium name="The Broad Institute Genome Sequencing Center for Infectious Disease"/>
            <person name="Wu L."/>
            <person name="Ma J."/>
        </authorList>
    </citation>
    <scope>NUCLEOTIDE SEQUENCE [LARGE SCALE GENOMIC DNA]</scope>
    <source>
        <strain evidence="7">JCM 18303</strain>
    </source>
</reference>
<accession>A0ABP9PLK4</accession>
<dbReference type="InterPro" id="IPR019921">
    <property type="entry name" value="Lucif-like_OxRdtase_Rv2161c"/>
</dbReference>
<proteinExistence type="predicted"/>
<feature type="domain" description="Luciferase-like" evidence="5">
    <location>
        <begin position="18"/>
        <end position="221"/>
    </location>
</feature>
<keyword evidence="4" id="KW-0503">Monooxygenase</keyword>
<evidence type="ECO:0000256" key="4">
    <source>
        <dbReference type="ARBA" id="ARBA00023033"/>
    </source>
</evidence>
<name>A0ABP9PLK4_9PSEU</name>
<dbReference type="Gene3D" id="3.20.20.30">
    <property type="entry name" value="Luciferase-like domain"/>
    <property type="match status" value="1"/>
</dbReference>
<evidence type="ECO:0000256" key="3">
    <source>
        <dbReference type="ARBA" id="ARBA00023002"/>
    </source>
</evidence>
<dbReference type="InterPro" id="IPR050172">
    <property type="entry name" value="SsuD_RutA_monooxygenase"/>
</dbReference>
<comment type="caution">
    <text evidence="6">The sequence shown here is derived from an EMBL/GenBank/DDBJ whole genome shotgun (WGS) entry which is preliminary data.</text>
</comment>
<dbReference type="PANTHER" id="PTHR42847:SF4">
    <property type="entry name" value="ALKANESULFONATE MONOOXYGENASE-RELATED"/>
    <property type="match status" value="1"/>
</dbReference>
<protein>
    <submittedName>
        <fullName evidence="6">LLM class F420-dependent oxidoreductase</fullName>
    </submittedName>
</protein>
<evidence type="ECO:0000313" key="7">
    <source>
        <dbReference type="Proteomes" id="UP001428817"/>
    </source>
</evidence>
<keyword evidence="7" id="KW-1185">Reference proteome</keyword>
<organism evidence="6 7">
    <name type="scientific">Pseudonocardia eucalypti</name>
    <dbReference type="NCBI Taxonomy" id="648755"/>
    <lineage>
        <taxon>Bacteria</taxon>
        <taxon>Bacillati</taxon>
        <taxon>Actinomycetota</taxon>
        <taxon>Actinomycetes</taxon>
        <taxon>Pseudonocardiales</taxon>
        <taxon>Pseudonocardiaceae</taxon>
        <taxon>Pseudonocardia</taxon>
    </lineage>
</organism>
<dbReference type="RefSeq" id="WP_185062671.1">
    <property type="nucleotide sequence ID" value="NZ_BAABJP010000004.1"/>
</dbReference>
<sequence>MKFGVDTFVTTEGIRPDRLATALEQRGFDALLLTEHSHIPVKRESPWSGGDVLPDVYYRTFDPFVALAAAATATSTLKLGTAIALLAQRDVIQAAKEVATLDQLSDGRVLFGVGVGWNLEEMRNHGIDPRTRGKLLNEKLAALKEIWRDDEAEFHGTYVDFDPIFSWPKPVQRPHPPVYVGGESPAALARLVRYGDGWLPRARTAPAEVRRVLSWLAEQGRGPIPATLCGAPTDPDQLAAFVDAGVDRVTFTLRTAPEPDTLRDLDELATLTERFR</sequence>
<evidence type="ECO:0000256" key="2">
    <source>
        <dbReference type="ARBA" id="ARBA00022643"/>
    </source>
</evidence>
<gene>
    <name evidence="6" type="ORF">GCM10023321_10860</name>
</gene>
<dbReference type="InterPro" id="IPR011251">
    <property type="entry name" value="Luciferase-like_dom"/>
</dbReference>
<dbReference type="EMBL" id="BAABJP010000004">
    <property type="protein sequence ID" value="GAA5148500.1"/>
    <property type="molecule type" value="Genomic_DNA"/>
</dbReference>